<dbReference type="AlphaFoldDB" id="A0A445DFW0"/>
<organism evidence="1 2">
    <name type="scientific">Arachis hypogaea</name>
    <name type="common">Peanut</name>
    <dbReference type="NCBI Taxonomy" id="3818"/>
    <lineage>
        <taxon>Eukaryota</taxon>
        <taxon>Viridiplantae</taxon>
        <taxon>Streptophyta</taxon>
        <taxon>Embryophyta</taxon>
        <taxon>Tracheophyta</taxon>
        <taxon>Spermatophyta</taxon>
        <taxon>Magnoliopsida</taxon>
        <taxon>eudicotyledons</taxon>
        <taxon>Gunneridae</taxon>
        <taxon>Pentapetalae</taxon>
        <taxon>rosids</taxon>
        <taxon>fabids</taxon>
        <taxon>Fabales</taxon>
        <taxon>Fabaceae</taxon>
        <taxon>Papilionoideae</taxon>
        <taxon>50 kb inversion clade</taxon>
        <taxon>dalbergioids sensu lato</taxon>
        <taxon>Dalbergieae</taxon>
        <taxon>Pterocarpus clade</taxon>
        <taxon>Arachis</taxon>
    </lineage>
</organism>
<accession>A0A445DFW0</accession>
<evidence type="ECO:0000313" key="2">
    <source>
        <dbReference type="Proteomes" id="UP000289738"/>
    </source>
</evidence>
<evidence type="ECO:0008006" key="3">
    <source>
        <dbReference type="Google" id="ProtNLM"/>
    </source>
</evidence>
<dbReference type="EMBL" id="SDMP01000004">
    <property type="protein sequence ID" value="RYR62033.1"/>
    <property type="molecule type" value="Genomic_DNA"/>
</dbReference>
<evidence type="ECO:0000313" key="1">
    <source>
        <dbReference type="EMBL" id="RYR62033.1"/>
    </source>
</evidence>
<dbReference type="PANTHER" id="PTHR31973:SF195">
    <property type="entry name" value="MUDR FAMILY TRANSPOSASE"/>
    <property type="match status" value="1"/>
</dbReference>
<comment type="caution">
    <text evidence="1">The sequence shown here is derived from an EMBL/GenBank/DDBJ whole genome shotgun (WGS) entry which is preliminary data.</text>
</comment>
<dbReference type="STRING" id="3818.A0A445DFW0"/>
<dbReference type="PANTHER" id="PTHR31973">
    <property type="entry name" value="POLYPROTEIN, PUTATIVE-RELATED"/>
    <property type="match status" value="1"/>
</dbReference>
<keyword evidence="2" id="KW-1185">Reference proteome</keyword>
<name>A0A445DFW0_ARAHY</name>
<dbReference type="Proteomes" id="UP000289738">
    <property type="component" value="Chromosome A04"/>
</dbReference>
<sequence>MKNPSKNPPVIINGKSVGKFDVSRKWMGKFIEEKSVGYNNESKEEYKGNYDFVDPNADEDQADCTIESDVEDVANVLASEHPFGEPSFMRALDLDAMNAPEFSEYSNEDPPVVADGEFVMEMEYYFREIVIKLIRVRMMRKKYCWKVRGYNDSHTCTIAILSHDHLDSNMIAEAIKPLVETGPSIKLFLICNGAWEPPRAIDMFCIRHIASNFLRKFKASFMQNFVVNTVDEYKMRYQWLRARGEAYTWWLDRIRCKQRSLAYNGGYRWGYMMTNLVECINGVLKGSRNLLMTTLVKVIFYRLNELFTRKRVEVESRIRSRHVFSKVVTEKIKANLIVARNIMVSYFDRQNEVFEVQEMSSGVEFEVDLCRRHYNCGDFQVDRFPFHHVFSCCANQRLE</sequence>
<protein>
    <recommendedName>
        <fullName evidence="3">Transposase MuDR plant domain-containing protein</fullName>
    </recommendedName>
</protein>
<reference evidence="1 2" key="1">
    <citation type="submission" date="2019-01" db="EMBL/GenBank/DDBJ databases">
        <title>Sequencing of cultivated peanut Arachis hypogaea provides insights into genome evolution and oil improvement.</title>
        <authorList>
            <person name="Chen X."/>
        </authorList>
    </citation>
    <scope>NUCLEOTIDE SEQUENCE [LARGE SCALE GENOMIC DNA]</scope>
    <source>
        <strain evidence="2">cv. Fuhuasheng</strain>
        <tissue evidence="1">Leaves</tissue>
    </source>
</reference>
<gene>
    <name evidence="1" type="ORF">Ahy_A04g019343</name>
</gene>
<proteinExistence type="predicted"/>